<organism evidence="2 3">
    <name type="scientific">Flavobacterium beibuense</name>
    <dbReference type="NCBI Taxonomy" id="657326"/>
    <lineage>
        <taxon>Bacteria</taxon>
        <taxon>Pseudomonadati</taxon>
        <taxon>Bacteroidota</taxon>
        <taxon>Flavobacteriia</taxon>
        <taxon>Flavobacteriales</taxon>
        <taxon>Flavobacteriaceae</taxon>
        <taxon>Flavobacterium</taxon>
    </lineage>
</organism>
<reference evidence="2 3" key="1">
    <citation type="submission" date="2014-12" db="EMBL/GenBank/DDBJ databases">
        <title>Genome sequence of Flavobacterium beibuense RSKm HC5.</title>
        <authorList>
            <person name="Kim J.F."/>
            <person name="Song J.Y."/>
            <person name="Kwak M.-J."/>
            <person name="Lee S.-W."/>
        </authorList>
    </citation>
    <scope>NUCLEOTIDE SEQUENCE [LARGE SCALE GENOMIC DNA]</scope>
    <source>
        <strain evidence="2 3">RSKm HC5</strain>
    </source>
</reference>
<accession>A0A444W644</accession>
<feature type="transmembrane region" description="Helical" evidence="1">
    <location>
        <begin position="73"/>
        <end position="95"/>
    </location>
</feature>
<dbReference type="InterPro" id="IPR032809">
    <property type="entry name" value="Put_HupE_UreJ"/>
</dbReference>
<keyword evidence="1" id="KW-0812">Transmembrane</keyword>
<evidence type="ECO:0000313" key="2">
    <source>
        <dbReference type="EMBL" id="RYJ41341.1"/>
    </source>
</evidence>
<evidence type="ECO:0000256" key="1">
    <source>
        <dbReference type="SAM" id="Phobius"/>
    </source>
</evidence>
<protein>
    <submittedName>
        <fullName evidence="2">HupE / UreJ protein</fullName>
    </submittedName>
</protein>
<feature type="transmembrane region" description="Helical" evidence="1">
    <location>
        <begin position="203"/>
        <end position="220"/>
    </location>
</feature>
<name>A0A444W644_9FLAO</name>
<dbReference type="Proteomes" id="UP000289775">
    <property type="component" value="Unassembled WGS sequence"/>
</dbReference>
<feature type="transmembrane region" description="Helical" evidence="1">
    <location>
        <begin position="101"/>
        <end position="119"/>
    </location>
</feature>
<dbReference type="AlphaFoldDB" id="A0A444W644"/>
<dbReference type="Pfam" id="PF13795">
    <property type="entry name" value="HupE_UreJ_2"/>
    <property type="match status" value="1"/>
</dbReference>
<comment type="caution">
    <text evidence="2">The sequence shown here is derived from an EMBL/GenBank/DDBJ whole genome shotgun (WGS) entry which is preliminary data.</text>
</comment>
<feature type="transmembrane region" description="Helical" evidence="1">
    <location>
        <begin position="48"/>
        <end position="66"/>
    </location>
</feature>
<feature type="transmembrane region" description="Helical" evidence="1">
    <location>
        <begin position="172"/>
        <end position="191"/>
    </location>
</feature>
<evidence type="ECO:0000313" key="3">
    <source>
        <dbReference type="Proteomes" id="UP000289775"/>
    </source>
</evidence>
<dbReference type="EMBL" id="JUIW01000011">
    <property type="protein sequence ID" value="RYJ41341.1"/>
    <property type="molecule type" value="Genomic_DNA"/>
</dbReference>
<proteinExistence type="predicted"/>
<gene>
    <name evidence="2" type="ORF">NU09_3084</name>
</gene>
<feature type="transmembrane region" description="Helical" evidence="1">
    <location>
        <begin position="131"/>
        <end position="152"/>
    </location>
</feature>
<keyword evidence="1" id="KW-1133">Transmembrane helix</keyword>
<keyword evidence="3" id="KW-1185">Reference proteome</keyword>
<sequence>MAIICRYGVFAVRYFIKIDVSLRLANTKITMSEFQLYFQQGLYHVLDIYAYDHILFIVALTVPYVFKDWKNVLLLVTLFTIGHSMSLILSVYDIIHVNGRLVEFLIPVTILITALYNIFRANKSGKKESVNFLAFTTLFFGIIHGLGFSSYFKMLVANNHDDKLLPLMEFALGIEVAQVIIVLIVLILSWAVQTFFRFSLRDWILVTCSFVAGVVVPMIINNRIW</sequence>
<keyword evidence="1" id="KW-0472">Membrane</keyword>